<reference evidence="1 2" key="1">
    <citation type="submission" date="2018-08" db="EMBL/GenBank/DDBJ databases">
        <title>Recombination of ecologically and evolutionarily significant loci maintains genetic cohesion in the Pseudomonas syringae species complex.</title>
        <authorList>
            <person name="Dillon M."/>
            <person name="Thakur S."/>
            <person name="Almeida R.N.D."/>
            <person name="Weir B.S."/>
            <person name="Guttman D.S."/>
        </authorList>
    </citation>
    <scope>NUCLEOTIDE SEQUENCE [LARGE SCALE GENOMIC DNA]</scope>
    <source>
        <strain evidence="1 2">ICMP 3706</strain>
    </source>
</reference>
<name>A0A3M4A6P9_9PSED</name>
<comment type="caution">
    <text evidence="1">The sequence shown here is derived from an EMBL/GenBank/DDBJ whole genome shotgun (WGS) entry which is preliminary data.</text>
</comment>
<accession>A0A3M4A6P9</accession>
<evidence type="ECO:0000313" key="1">
    <source>
        <dbReference type="EMBL" id="RMP02479.1"/>
    </source>
</evidence>
<dbReference type="Proteomes" id="UP000281604">
    <property type="component" value="Unassembled WGS sequence"/>
</dbReference>
<dbReference type="EMBL" id="RBQE01000390">
    <property type="protein sequence ID" value="RMP02479.1"/>
    <property type="molecule type" value="Genomic_DNA"/>
</dbReference>
<proteinExistence type="predicted"/>
<gene>
    <name evidence="1" type="ORF">ALQ30_200711</name>
</gene>
<protein>
    <submittedName>
        <fullName evidence="1">Uncharacterized protein</fullName>
    </submittedName>
</protein>
<evidence type="ECO:0000313" key="2">
    <source>
        <dbReference type="Proteomes" id="UP000281604"/>
    </source>
</evidence>
<sequence>MVQSFGRRGWGGLFERFKMLTRSDQCVGGCGEHLALVIEPGAQLFHRRCDGFRALL</sequence>
<dbReference type="AlphaFoldDB" id="A0A3M4A6P9"/>
<organism evidence="1 2">
    <name type="scientific">Pseudomonas syringae pv. persicae</name>
    <dbReference type="NCBI Taxonomy" id="237306"/>
    <lineage>
        <taxon>Bacteria</taxon>
        <taxon>Pseudomonadati</taxon>
        <taxon>Pseudomonadota</taxon>
        <taxon>Gammaproteobacteria</taxon>
        <taxon>Pseudomonadales</taxon>
        <taxon>Pseudomonadaceae</taxon>
        <taxon>Pseudomonas</taxon>
    </lineage>
</organism>